<keyword evidence="7" id="KW-1185">Reference proteome</keyword>
<keyword evidence="4" id="KW-0808">Transferase</keyword>
<accession>A0ABT2PB36</accession>
<dbReference type="CDD" id="cd04186">
    <property type="entry name" value="GT_2_like_c"/>
    <property type="match status" value="1"/>
</dbReference>
<gene>
    <name evidence="6" type="ORF">N4R40_05515</name>
</gene>
<dbReference type="InterPro" id="IPR029044">
    <property type="entry name" value="Nucleotide-diphossugar_trans"/>
</dbReference>
<dbReference type="EMBL" id="JAODOR010000005">
    <property type="protein sequence ID" value="MCT9001819.1"/>
    <property type="molecule type" value="Genomic_DNA"/>
</dbReference>
<keyword evidence="3" id="KW-0328">Glycosyltransferase</keyword>
<evidence type="ECO:0000313" key="7">
    <source>
        <dbReference type="Proteomes" id="UP001300496"/>
    </source>
</evidence>
<sequence length="322" mass="34894">MSSYDPNAGIDVVVPVHGGWEHVERCLDSLEKQTVPISVIVVDDRSPDDTATRIEQKFPRLTLIRNSTNIGFAASCNRGIAAGSGRFVILLNSDVHAEPAMAESVAAAFSNAGADAGSVSPLLLQPNGLIDSFGITADVTLAGFVRLHGAEKRRARGQHSTIVGPYGALAAYRRVALDSVGLLDENIFMYGEELELAFRLANAGWRTIEINEPLGVHIGGASAGAGSARQRYLAGFGRGYILRVYDVFRSRHGFRALATELVVVTRGMLAHRDFAQLRGRFAGWRQGRNVAKRSQPVTQIDASISFVQSLKMRSPRYWKGTS</sequence>
<dbReference type="SUPFAM" id="SSF53448">
    <property type="entry name" value="Nucleotide-diphospho-sugar transferases"/>
    <property type="match status" value="1"/>
</dbReference>
<comment type="similarity">
    <text evidence="2">Belongs to the glycosyltransferase 2 family.</text>
</comment>
<dbReference type="PANTHER" id="PTHR43179:SF12">
    <property type="entry name" value="GALACTOFURANOSYLTRANSFERASE GLFT2"/>
    <property type="match status" value="1"/>
</dbReference>
<evidence type="ECO:0000256" key="4">
    <source>
        <dbReference type="ARBA" id="ARBA00022679"/>
    </source>
</evidence>
<evidence type="ECO:0000256" key="3">
    <source>
        <dbReference type="ARBA" id="ARBA00022676"/>
    </source>
</evidence>
<evidence type="ECO:0000259" key="5">
    <source>
        <dbReference type="Pfam" id="PF00535"/>
    </source>
</evidence>
<reference evidence="6 7" key="1">
    <citation type="journal article" date="2024" name="Int. J. Syst. Evol. Microbiol.">
        <title>Microbacterium memoriense sp. nov., a member of the Actinomycetota from marine beach sediment of the north coast of Portugal.</title>
        <authorList>
            <person name="Santos J.D.N.D."/>
            <person name="Klimek D."/>
            <person name="Calusinska M."/>
            <person name="Lobo-da-Cunha A."/>
            <person name="Catita J."/>
            <person name="Goncalves H."/>
            <person name="Gonzalez I."/>
            <person name="Lage O.M."/>
        </authorList>
    </citation>
    <scope>NUCLEOTIDE SEQUENCE [LARGE SCALE GENOMIC DNA]</scope>
    <source>
        <strain evidence="6 7">PMIC_1C1B</strain>
    </source>
</reference>
<feature type="domain" description="Glycosyltransferase 2-like" evidence="5">
    <location>
        <begin position="12"/>
        <end position="179"/>
    </location>
</feature>
<protein>
    <submittedName>
        <fullName evidence="6">Glycosyltransferase family 2 protein</fullName>
    </submittedName>
</protein>
<comment type="pathway">
    <text evidence="1">Cell wall biogenesis; cell wall polysaccharide biosynthesis.</text>
</comment>
<evidence type="ECO:0000256" key="2">
    <source>
        <dbReference type="ARBA" id="ARBA00006739"/>
    </source>
</evidence>
<dbReference type="RefSeq" id="WP_261606368.1">
    <property type="nucleotide sequence ID" value="NZ_JAODOR010000005.1"/>
</dbReference>
<dbReference type="Pfam" id="PF00535">
    <property type="entry name" value="Glycos_transf_2"/>
    <property type="match status" value="1"/>
</dbReference>
<dbReference type="Gene3D" id="3.90.550.10">
    <property type="entry name" value="Spore Coat Polysaccharide Biosynthesis Protein SpsA, Chain A"/>
    <property type="match status" value="1"/>
</dbReference>
<dbReference type="Proteomes" id="UP001300496">
    <property type="component" value="Unassembled WGS sequence"/>
</dbReference>
<comment type="caution">
    <text evidence="6">The sequence shown here is derived from an EMBL/GenBank/DDBJ whole genome shotgun (WGS) entry which is preliminary data.</text>
</comment>
<proteinExistence type="inferred from homology"/>
<name>A0ABT2PB36_9MICO</name>
<dbReference type="InterPro" id="IPR001173">
    <property type="entry name" value="Glyco_trans_2-like"/>
</dbReference>
<evidence type="ECO:0000256" key="1">
    <source>
        <dbReference type="ARBA" id="ARBA00004776"/>
    </source>
</evidence>
<dbReference type="PANTHER" id="PTHR43179">
    <property type="entry name" value="RHAMNOSYLTRANSFERASE WBBL"/>
    <property type="match status" value="1"/>
</dbReference>
<organism evidence="6 7">
    <name type="scientific">Microbacterium memoriense</name>
    <dbReference type="NCBI Taxonomy" id="2978350"/>
    <lineage>
        <taxon>Bacteria</taxon>
        <taxon>Bacillati</taxon>
        <taxon>Actinomycetota</taxon>
        <taxon>Actinomycetes</taxon>
        <taxon>Micrococcales</taxon>
        <taxon>Microbacteriaceae</taxon>
        <taxon>Microbacterium</taxon>
    </lineage>
</organism>
<evidence type="ECO:0000313" key="6">
    <source>
        <dbReference type="EMBL" id="MCT9001819.1"/>
    </source>
</evidence>